<proteinExistence type="predicted"/>
<evidence type="ECO:0000313" key="2">
    <source>
        <dbReference type="EMBL" id="QID25641.1"/>
    </source>
</evidence>
<feature type="transmembrane region" description="Helical" evidence="1">
    <location>
        <begin position="90"/>
        <end position="106"/>
    </location>
</feature>
<gene>
    <name evidence="2" type="ORF">YS10-GM000031</name>
    <name evidence="3" type="ORF">YS430-GM000031</name>
</gene>
<dbReference type="EMBL" id="MK211825">
    <property type="protein sequence ID" value="QID26746.1"/>
    <property type="molecule type" value="Genomic_DNA"/>
</dbReference>
<feature type="transmembrane region" description="Helical" evidence="1">
    <location>
        <begin position="62"/>
        <end position="84"/>
    </location>
</feature>
<keyword evidence="1" id="KW-1133">Transmembrane helix</keyword>
<keyword evidence="1" id="KW-0472">Membrane</keyword>
<keyword evidence="1" id="KW-0812">Transmembrane</keyword>
<organism evidence="3">
    <name type="scientific">Streptococcus suis</name>
    <dbReference type="NCBI Taxonomy" id="1307"/>
    <lineage>
        <taxon>Bacteria</taxon>
        <taxon>Bacillati</taxon>
        <taxon>Bacillota</taxon>
        <taxon>Bacilli</taxon>
        <taxon>Lactobacillales</taxon>
        <taxon>Streptococcaceae</taxon>
        <taxon>Streptococcus</taxon>
    </lineage>
</organism>
<name>A0A6G6AWM9_STRSU</name>
<protein>
    <submittedName>
        <fullName evidence="3">Uncharacterized protein</fullName>
    </submittedName>
</protein>
<evidence type="ECO:0000313" key="3">
    <source>
        <dbReference type="EMBL" id="QID26746.1"/>
    </source>
</evidence>
<reference evidence="3" key="1">
    <citation type="submission" date="2018-11" db="EMBL/GenBank/DDBJ databases">
        <title>Characterization of mobile element carrying drug resistance determinants of Streptococcus suis from China.</title>
        <authorList>
            <person name="Zheng H."/>
        </authorList>
    </citation>
    <scope>NUCLEOTIDE SEQUENCE</scope>
</reference>
<sequence>MVSLFNNFHEKSRLTNLQYYFRDVFQFVNDNKIFSFLLLSSFTNVFKLLQNIINNLSSNVNILVPSFLNSDDVYYFIFSLLLFIRENQYLINYLYCIYFVVICVMFKNNIDFKNYDAIE</sequence>
<accession>A0A6G6AWM9</accession>
<dbReference type="AlphaFoldDB" id="A0A6G6AWM9"/>
<dbReference type="EMBL" id="MK211809">
    <property type="protein sequence ID" value="QID25641.1"/>
    <property type="molecule type" value="Genomic_DNA"/>
</dbReference>
<evidence type="ECO:0000256" key="1">
    <source>
        <dbReference type="SAM" id="Phobius"/>
    </source>
</evidence>